<dbReference type="EMBL" id="JACHLP010000005">
    <property type="protein sequence ID" value="MBB4844044.1"/>
    <property type="molecule type" value="Genomic_DNA"/>
</dbReference>
<evidence type="ECO:0000313" key="13">
    <source>
        <dbReference type="EMBL" id="MBB4844044.1"/>
    </source>
</evidence>
<keyword evidence="4" id="KW-0597">Phosphoprotein</keyword>
<comment type="caution">
    <text evidence="13">The sequence shown here is derived from an EMBL/GenBank/DDBJ whole genome shotgun (WGS) entry which is preliminary data.</text>
</comment>
<dbReference type="Gene3D" id="3.30.565.10">
    <property type="entry name" value="Histidine kinase-like ATPase, C-terminal domain"/>
    <property type="match status" value="1"/>
</dbReference>
<dbReference type="InterPro" id="IPR003594">
    <property type="entry name" value="HATPase_dom"/>
</dbReference>
<dbReference type="Gene3D" id="1.10.287.130">
    <property type="match status" value="1"/>
</dbReference>
<comment type="subcellular location">
    <subcellularLocation>
        <location evidence="2">Membrane</location>
    </subcellularLocation>
</comment>
<sequence>MSSSEQTPAGTPTRHIRLLRVAAYWPALLTALLSSSLVLGLARSHDQERQANERARVQGELMNLRERVEALGRATFTPTANLVAMIELDGHISEARFNALAAQALPLLPHVRSIGAAPDDVLRFIYPLDGNQALLNLDLRQLPEQYRQIEKARRLGQPQMSGPLALRQGGTGLIQRSPVFVSQGEQAARYWGSVSVVADLQAFMDAAGLNQQADLHLTLYELQTPPVDAAPEQLLPGPLIWAQDGQSPPPALAAGSINLALDLPGARWLLSARPIQAPRALPSWVSLEMGVGMLASLAISALVALLVYRRRQLQQRNLALSSQLRDGQRTQAELEETQLRFRSLTAMATDWVWEQDEELRFTFISRIAEEATQVPSPNILNHKRWESPSLLPGTDWARHIAMLERHESFRDFEYAQLTPEGSVRHISISGAPVFDKEGRFCGYRGIGRNITAAKLAEQALRDSQTALGTLNAELEQRVARRTHELSDALQHLRSAQDDLLRSEKMAALGSLVAGVAHELNTPLGNCLTTASTLDERMRELRRSFDGGQMRRSELTRFLDDGRSACSILLSSMGTANELVAHFKQVSVDQTSAQRRVFKLGDVVADVLSVLRPSLRKSRVRTLEDIQLPRPIDGYPGPLGQLITNLLMNALLHAFPEPAGDTAAEALIRLRAWPVDEHYFELSVSDNGQGMRAEVRRRAFDPFFTTKMGRGGTGLGLNIVYNISTGILGGQVELKSEPGQGAEFIFRLPYVAPTALPAQAHAPAPPLPPPLP</sequence>
<feature type="coiled-coil region" evidence="8">
    <location>
        <begin position="47"/>
        <end position="74"/>
    </location>
</feature>
<dbReference type="InterPro" id="IPR006189">
    <property type="entry name" value="CHASE_dom"/>
</dbReference>
<keyword evidence="7 9" id="KW-0472">Membrane</keyword>
<keyword evidence="6 9" id="KW-1133">Transmembrane helix</keyword>
<dbReference type="Pfam" id="PF03924">
    <property type="entry name" value="CHASE"/>
    <property type="match status" value="1"/>
</dbReference>
<dbReference type="PROSITE" id="PS50113">
    <property type="entry name" value="PAC"/>
    <property type="match status" value="1"/>
</dbReference>
<dbReference type="InterPro" id="IPR005467">
    <property type="entry name" value="His_kinase_dom"/>
</dbReference>
<evidence type="ECO:0000256" key="1">
    <source>
        <dbReference type="ARBA" id="ARBA00000085"/>
    </source>
</evidence>
<dbReference type="InterPro" id="IPR036890">
    <property type="entry name" value="HATPase_C_sf"/>
</dbReference>
<organism evidence="13 14">
    <name type="scientific">Roseateles oligotrophus</name>
    <dbReference type="NCBI Taxonomy" id="1769250"/>
    <lineage>
        <taxon>Bacteria</taxon>
        <taxon>Pseudomonadati</taxon>
        <taxon>Pseudomonadota</taxon>
        <taxon>Betaproteobacteria</taxon>
        <taxon>Burkholderiales</taxon>
        <taxon>Sphaerotilaceae</taxon>
        <taxon>Roseateles</taxon>
    </lineage>
</organism>
<dbReference type="InterPro" id="IPR035965">
    <property type="entry name" value="PAS-like_dom_sf"/>
</dbReference>
<dbReference type="SUPFAM" id="SSF55785">
    <property type="entry name" value="PYP-like sensor domain (PAS domain)"/>
    <property type="match status" value="1"/>
</dbReference>
<evidence type="ECO:0000256" key="2">
    <source>
        <dbReference type="ARBA" id="ARBA00004370"/>
    </source>
</evidence>
<dbReference type="SUPFAM" id="SSF47384">
    <property type="entry name" value="Homodimeric domain of signal transducing histidine kinase"/>
    <property type="match status" value="1"/>
</dbReference>
<evidence type="ECO:0000259" key="12">
    <source>
        <dbReference type="PROSITE" id="PS50839"/>
    </source>
</evidence>
<evidence type="ECO:0000256" key="6">
    <source>
        <dbReference type="ARBA" id="ARBA00022989"/>
    </source>
</evidence>
<dbReference type="SMART" id="SM00387">
    <property type="entry name" value="HATPase_c"/>
    <property type="match status" value="1"/>
</dbReference>
<evidence type="ECO:0000313" key="14">
    <source>
        <dbReference type="Proteomes" id="UP000562027"/>
    </source>
</evidence>
<dbReference type="RefSeq" id="WP_184299901.1">
    <property type="nucleotide sequence ID" value="NZ_JACHLP010000005.1"/>
</dbReference>
<dbReference type="PANTHER" id="PTHR43065">
    <property type="entry name" value="SENSOR HISTIDINE KINASE"/>
    <property type="match status" value="1"/>
</dbReference>
<keyword evidence="8" id="KW-0175">Coiled coil</keyword>
<evidence type="ECO:0000256" key="5">
    <source>
        <dbReference type="ARBA" id="ARBA00022692"/>
    </source>
</evidence>
<dbReference type="Pfam" id="PF02518">
    <property type="entry name" value="HATPase_c"/>
    <property type="match status" value="1"/>
</dbReference>
<feature type="domain" description="PAC" evidence="11">
    <location>
        <begin position="410"/>
        <end position="462"/>
    </location>
</feature>
<protein>
    <recommendedName>
        <fullName evidence="3">histidine kinase</fullName>
        <ecNumber evidence="3">2.7.13.3</ecNumber>
    </recommendedName>
</protein>
<evidence type="ECO:0000256" key="3">
    <source>
        <dbReference type="ARBA" id="ARBA00012438"/>
    </source>
</evidence>
<dbReference type="PROSITE" id="PS50109">
    <property type="entry name" value="HIS_KIN"/>
    <property type="match status" value="1"/>
</dbReference>
<dbReference type="GO" id="GO:0000155">
    <property type="term" value="F:phosphorelay sensor kinase activity"/>
    <property type="evidence" value="ECO:0007669"/>
    <property type="project" value="InterPro"/>
</dbReference>
<feature type="domain" description="CHASE" evidence="12">
    <location>
        <begin position="121"/>
        <end position="211"/>
    </location>
</feature>
<dbReference type="InterPro" id="IPR003661">
    <property type="entry name" value="HisK_dim/P_dom"/>
</dbReference>
<name>A0A840L651_9BURK</name>
<dbReference type="Proteomes" id="UP000562027">
    <property type="component" value="Unassembled WGS sequence"/>
</dbReference>
<comment type="catalytic activity">
    <reaction evidence="1">
        <text>ATP + protein L-histidine = ADP + protein N-phospho-L-histidine.</text>
        <dbReference type="EC" id="2.7.13.3"/>
    </reaction>
</comment>
<dbReference type="AlphaFoldDB" id="A0A840L651"/>
<dbReference type="PRINTS" id="PR00344">
    <property type="entry name" value="BCTRLSENSOR"/>
</dbReference>
<dbReference type="SUPFAM" id="SSF55874">
    <property type="entry name" value="ATPase domain of HSP90 chaperone/DNA topoisomerase II/histidine kinase"/>
    <property type="match status" value="1"/>
</dbReference>
<dbReference type="GO" id="GO:0016020">
    <property type="term" value="C:membrane"/>
    <property type="evidence" value="ECO:0007669"/>
    <property type="project" value="UniProtKB-SubCell"/>
</dbReference>
<dbReference type="PROSITE" id="PS50839">
    <property type="entry name" value="CHASE"/>
    <property type="match status" value="1"/>
</dbReference>
<dbReference type="InterPro" id="IPR036097">
    <property type="entry name" value="HisK_dim/P_sf"/>
</dbReference>
<dbReference type="InterPro" id="IPR000700">
    <property type="entry name" value="PAS-assoc_C"/>
</dbReference>
<evidence type="ECO:0000256" key="4">
    <source>
        <dbReference type="ARBA" id="ARBA00022553"/>
    </source>
</evidence>
<dbReference type="Gene3D" id="3.30.450.20">
    <property type="entry name" value="PAS domain"/>
    <property type="match status" value="1"/>
</dbReference>
<keyword evidence="14" id="KW-1185">Reference proteome</keyword>
<dbReference type="EC" id="2.7.13.3" evidence="3"/>
<dbReference type="SMART" id="SM01079">
    <property type="entry name" value="CHASE"/>
    <property type="match status" value="1"/>
</dbReference>
<dbReference type="InterPro" id="IPR042240">
    <property type="entry name" value="CHASE_sf"/>
</dbReference>
<evidence type="ECO:0000259" key="11">
    <source>
        <dbReference type="PROSITE" id="PS50113"/>
    </source>
</evidence>
<evidence type="ECO:0000256" key="7">
    <source>
        <dbReference type="ARBA" id="ARBA00023136"/>
    </source>
</evidence>
<dbReference type="InterPro" id="IPR004358">
    <property type="entry name" value="Sig_transdc_His_kin-like_C"/>
</dbReference>
<evidence type="ECO:0000259" key="10">
    <source>
        <dbReference type="PROSITE" id="PS50109"/>
    </source>
</evidence>
<evidence type="ECO:0000256" key="9">
    <source>
        <dbReference type="SAM" id="Phobius"/>
    </source>
</evidence>
<dbReference type="Gene3D" id="3.30.450.350">
    <property type="entry name" value="CHASE domain"/>
    <property type="match status" value="1"/>
</dbReference>
<dbReference type="CDD" id="cd00082">
    <property type="entry name" value="HisKA"/>
    <property type="match status" value="1"/>
</dbReference>
<feature type="domain" description="Histidine kinase" evidence="10">
    <location>
        <begin position="514"/>
        <end position="751"/>
    </location>
</feature>
<proteinExistence type="predicted"/>
<keyword evidence="5 9" id="KW-0812">Transmembrane</keyword>
<accession>A0A840L651</accession>
<dbReference type="SMART" id="SM00086">
    <property type="entry name" value="PAC"/>
    <property type="match status" value="1"/>
</dbReference>
<dbReference type="InterPro" id="IPR000014">
    <property type="entry name" value="PAS"/>
</dbReference>
<feature type="transmembrane region" description="Helical" evidence="9">
    <location>
        <begin position="21"/>
        <end position="42"/>
    </location>
</feature>
<dbReference type="InterPro" id="IPR001610">
    <property type="entry name" value="PAC"/>
</dbReference>
<evidence type="ECO:0000256" key="8">
    <source>
        <dbReference type="SAM" id="Coils"/>
    </source>
</evidence>
<gene>
    <name evidence="13" type="ORF">HNP55_002580</name>
</gene>
<dbReference type="NCBIfam" id="TIGR00229">
    <property type="entry name" value="sensory_box"/>
    <property type="match status" value="1"/>
</dbReference>
<reference evidence="13 14" key="1">
    <citation type="submission" date="2020-08" db="EMBL/GenBank/DDBJ databases">
        <title>Functional genomics of gut bacteria from endangered species of beetles.</title>
        <authorList>
            <person name="Carlos-Shanley C."/>
        </authorList>
    </citation>
    <scope>NUCLEOTIDE SEQUENCE [LARGE SCALE GENOMIC DNA]</scope>
    <source>
        <strain evidence="13 14">S00239</strain>
    </source>
</reference>